<name>W7EDY3_BIPV3</name>
<dbReference type="AlphaFoldDB" id="W7EDY3"/>
<protein>
    <submittedName>
        <fullName evidence="1">Uncharacterized protein</fullName>
    </submittedName>
</protein>
<gene>
    <name evidence="1" type="ORF">COCVIDRAFT_14556</name>
</gene>
<dbReference type="HOGENOM" id="CLU_1102627_0_0_1"/>
<accession>W7EDY3</accession>
<dbReference type="RefSeq" id="XP_014558260.1">
    <property type="nucleotide sequence ID" value="XM_014702774.1"/>
</dbReference>
<sequence length="252" mass="26797">MAWSATNAHVALNGGQYSWNTTVKAETGSWSWPRRRTGPRLSCPRSRLRSVRCVRPACTLECSRRMLWLQRAPCSGDPRAWCQWGQASAAALAVKQAPWVQLAGTADGIATAARLLFREGRTGSSGASSGGVHALGPAGGAPVALCPPSLVEHPVQRFDQASNDRVSIWPCPACGLPCLRPLQRCISLAQCCWTSVAETAPFCPIDRDGRTSLPPPGRTWIAAADQQAQKQLTICCTHAATATAAGSHGGWT</sequence>
<dbReference type="GeneID" id="26251528"/>
<evidence type="ECO:0000313" key="2">
    <source>
        <dbReference type="Proteomes" id="UP000054337"/>
    </source>
</evidence>
<reference evidence="1 2" key="1">
    <citation type="journal article" date="2013" name="PLoS Genet.">
        <title>Comparative genome structure, secondary metabolite, and effector coding capacity across Cochliobolus pathogens.</title>
        <authorList>
            <person name="Condon B.J."/>
            <person name="Leng Y."/>
            <person name="Wu D."/>
            <person name="Bushley K.E."/>
            <person name="Ohm R.A."/>
            <person name="Otillar R."/>
            <person name="Martin J."/>
            <person name="Schackwitz W."/>
            <person name="Grimwood J."/>
            <person name="MohdZainudin N."/>
            <person name="Xue C."/>
            <person name="Wang R."/>
            <person name="Manning V.A."/>
            <person name="Dhillon B."/>
            <person name="Tu Z.J."/>
            <person name="Steffenson B.J."/>
            <person name="Salamov A."/>
            <person name="Sun H."/>
            <person name="Lowry S."/>
            <person name="LaButti K."/>
            <person name="Han J."/>
            <person name="Copeland A."/>
            <person name="Lindquist E."/>
            <person name="Barry K."/>
            <person name="Schmutz J."/>
            <person name="Baker S.E."/>
            <person name="Ciuffetti L.M."/>
            <person name="Grigoriev I.V."/>
            <person name="Zhong S."/>
            <person name="Turgeon B.G."/>
        </authorList>
    </citation>
    <scope>NUCLEOTIDE SEQUENCE [LARGE SCALE GENOMIC DNA]</scope>
    <source>
        <strain evidence="1 2">FI3</strain>
    </source>
</reference>
<dbReference type="OrthoDB" id="10577277at2759"/>
<evidence type="ECO:0000313" key="1">
    <source>
        <dbReference type="EMBL" id="EUN28718.1"/>
    </source>
</evidence>
<dbReference type="EMBL" id="KI968718">
    <property type="protein sequence ID" value="EUN28718.1"/>
    <property type="molecule type" value="Genomic_DNA"/>
</dbReference>
<keyword evidence="2" id="KW-1185">Reference proteome</keyword>
<organism evidence="1 2">
    <name type="scientific">Bipolaris victoriae (strain FI3)</name>
    <name type="common">Victoria blight of oats agent</name>
    <name type="synonym">Cochliobolus victoriae</name>
    <dbReference type="NCBI Taxonomy" id="930091"/>
    <lineage>
        <taxon>Eukaryota</taxon>
        <taxon>Fungi</taxon>
        <taxon>Dikarya</taxon>
        <taxon>Ascomycota</taxon>
        <taxon>Pezizomycotina</taxon>
        <taxon>Dothideomycetes</taxon>
        <taxon>Pleosporomycetidae</taxon>
        <taxon>Pleosporales</taxon>
        <taxon>Pleosporineae</taxon>
        <taxon>Pleosporaceae</taxon>
        <taxon>Bipolaris</taxon>
    </lineage>
</organism>
<proteinExistence type="predicted"/>
<dbReference type="Proteomes" id="UP000054337">
    <property type="component" value="Unassembled WGS sequence"/>
</dbReference>